<dbReference type="PROSITE" id="PS51257">
    <property type="entry name" value="PROKAR_LIPOPROTEIN"/>
    <property type="match status" value="1"/>
</dbReference>
<protein>
    <submittedName>
        <fullName evidence="3">Uncharacterized protein</fullName>
    </submittedName>
</protein>
<reference evidence="3 4" key="1">
    <citation type="submission" date="2018-11" db="EMBL/GenBank/DDBJ databases">
        <title>Genomic Encyclopedia of Type Strains, Phase IV (KMG-IV): sequencing the most valuable type-strain genomes for metagenomic binning, comparative biology and taxonomic classification.</title>
        <authorList>
            <person name="Goeker M."/>
        </authorList>
    </citation>
    <scope>NUCLEOTIDE SEQUENCE [LARGE SCALE GENOMIC DNA]</scope>
    <source>
        <strain evidence="3 4">DSM 5900</strain>
    </source>
</reference>
<sequence length="87" mass="8945">MYPFVRALVALPLAAACATAPALVGGDPADPSAKVAYQPPAAVFPTATRFRPVEPAPWRPLNDEAGRIGGASGQMRGEPPAEPVARP</sequence>
<evidence type="ECO:0000256" key="1">
    <source>
        <dbReference type="SAM" id="MobiDB-lite"/>
    </source>
</evidence>
<accession>A0A3N1M9H6</accession>
<name>A0A3N1M9H6_9PROT</name>
<dbReference type="EMBL" id="RJKX01000013">
    <property type="protein sequence ID" value="ROP99694.1"/>
    <property type="molecule type" value="Genomic_DNA"/>
</dbReference>
<gene>
    <name evidence="3" type="ORF">EDC65_1479</name>
</gene>
<dbReference type="AlphaFoldDB" id="A0A3N1M9H6"/>
<proteinExistence type="predicted"/>
<dbReference type="OrthoDB" id="8163842at2"/>
<feature type="region of interest" description="Disordered" evidence="1">
    <location>
        <begin position="52"/>
        <end position="87"/>
    </location>
</feature>
<organism evidence="3 4">
    <name type="scientific">Stella humosa</name>
    <dbReference type="NCBI Taxonomy" id="94"/>
    <lineage>
        <taxon>Bacteria</taxon>
        <taxon>Pseudomonadati</taxon>
        <taxon>Pseudomonadota</taxon>
        <taxon>Alphaproteobacteria</taxon>
        <taxon>Rhodospirillales</taxon>
        <taxon>Stellaceae</taxon>
        <taxon>Stella</taxon>
    </lineage>
</organism>
<evidence type="ECO:0000256" key="2">
    <source>
        <dbReference type="SAM" id="SignalP"/>
    </source>
</evidence>
<evidence type="ECO:0000313" key="4">
    <source>
        <dbReference type="Proteomes" id="UP000278222"/>
    </source>
</evidence>
<keyword evidence="2" id="KW-0732">Signal</keyword>
<evidence type="ECO:0000313" key="3">
    <source>
        <dbReference type="EMBL" id="ROP99694.1"/>
    </source>
</evidence>
<comment type="caution">
    <text evidence="3">The sequence shown here is derived from an EMBL/GenBank/DDBJ whole genome shotgun (WGS) entry which is preliminary data.</text>
</comment>
<dbReference type="RefSeq" id="WP_123689056.1">
    <property type="nucleotide sequence ID" value="NZ_AP019700.1"/>
</dbReference>
<feature type="chain" id="PRO_5018155116" evidence="2">
    <location>
        <begin position="23"/>
        <end position="87"/>
    </location>
</feature>
<keyword evidence="4" id="KW-1185">Reference proteome</keyword>
<feature type="signal peptide" evidence="2">
    <location>
        <begin position="1"/>
        <end position="22"/>
    </location>
</feature>
<dbReference type="Proteomes" id="UP000278222">
    <property type="component" value="Unassembled WGS sequence"/>
</dbReference>